<feature type="domain" description="DRBM" evidence="4">
    <location>
        <begin position="253"/>
        <end position="321"/>
    </location>
</feature>
<dbReference type="InterPro" id="IPR051247">
    <property type="entry name" value="RLC_Component"/>
</dbReference>
<protein>
    <submittedName>
        <fullName evidence="5">Interferon-inducible double-stranded RNA-dependent protein kinase activator A like A</fullName>
    </submittedName>
</protein>
<dbReference type="GO" id="GO:0070920">
    <property type="term" value="P:regulation of regulatory ncRNA processing"/>
    <property type="evidence" value="ECO:0007669"/>
    <property type="project" value="TreeGrafter"/>
</dbReference>
<feature type="domain" description="DRBM" evidence="4">
    <location>
        <begin position="64"/>
        <end position="131"/>
    </location>
</feature>
<feature type="domain" description="DRBM" evidence="4">
    <location>
        <begin position="156"/>
        <end position="224"/>
    </location>
</feature>
<feature type="region of interest" description="Disordered" evidence="3">
    <location>
        <begin position="1"/>
        <end position="44"/>
    </location>
</feature>
<dbReference type="GO" id="GO:0035197">
    <property type="term" value="F:siRNA binding"/>
    <property type="evidence" value="ECO:0007669"/>
    <property type="project" value="TreeGrafter"/>
</dbReference>
<keyword evidence="5" id="KW-0808">Transferase</keyword>
<dbReference type="PANTHER" id="PTHR46205:SF3">
    <property type="entry name" value="LOQUACIOUS, ISOFORM B"/>
    <property type="match status" value="1"/>
</dbReference>
<dbReference type="SMART" id="SM00358">
    <property type="entry name" value="DSRM"/>
    <property type="match status" value="3"/>
</dbReference>
<dbReference type="FunFam" id="3.30.160.20:FF:000007">
    <property type="entry name" value="Double-stranded RNA-binding protein Staufen homolog 1"/>
    <property type="match status" value="1"/>
</dbReference>
<name>A0A9Q0MVR7_9DIPT</name>
<feature type="compositionally biased region" description="Basic residues" evidence="3">
    <location>
        <begin position="22"/>
        <end position="33"/>
    </location>
</feature>
<evidence type="ECO:0000256" key="1">
    <source>
        <dbReference type="ARBA" id="ARBA00022884"/>
    </source>
</evidence>
<accession>A0A9Q0MVR7</accession>
<dbReference type="PANTHER" id="PTHR46205">
    <property type="entry name" value="LOQUACIOUS, ISOFORM B"/>
    <property type="match status" value="1"/>
</dbReference>
<organism evidence="5 6">
    <name type="scientific">Pseudolycoriella hygida</name>
    <dbReference type="NCBI Taxonomy" id="35572"/>
    <lineage>
        <taxon>Eukaryota</taxon>
        <taxon>Metazoa</taxon>
        <taxon>Ecdysozoa</taxon>
        <taxon>Arthropoda</taxon>
        <taxon>Hexapoda</taxon>
        <taxon>Insecta</taxon>
        <taxon>Pterygota</taxon>
        <taxon>Neoptera</taxon>
        <taxon>Endopterygota</taxon>
        <taxon>Diptera</taxon>
        <taxon>Nematocera</taxon>
        <taxon>Sciaroidea</taxon>
        <taxon>Sciaridae</taxon>
        <taxon>Pseudolycoriella</taxon>
    </lineage>
</organism>
<dbReference type="AlphaFoldDB" id="A0A9Q0MVR7"/>
<keyword evidence="6" id="KW-1185">Reference proteome</keyword>
<dbReference type="PROSITE" id="PS50137">
    <property type="entry name" value="DS_RBD"/>
    <property type="match status" value="3"/>
</dbReference>
<feature type="compositionally biased region" description="Polar residues" evidence="3">
    <location>
        <begin position="35"/>
        <end position="44"/>
    </location>
</feature>
<dbReference type="GO" id="GO:0003725">
    <property type="term" value="F:double-stranded RNA binding"/>
    <property type="evidence" value="ECO:0007669"/>
    <property type="project" value="TreeGrafter"/>
</dbReference>
<dbReference type="GO" id="GO:0030422">
    <property type="term" value="P:siRNA processing"/>
    <property type="evidence" value="ECO:0007669"/>
    <property type="project" value="TreeGrafter"/>
</dbReference>
<dbReference type="GO" id="GO:0048477">
    <property type="term" value="P:oogenesis"/>
    <property type="evidence" value="ECO:0007669"/>
    <property type="project" value="UniProtKB-ARBA"/>
</dbReference>
<evidence type="ECO:0000313" key="6">
    <source>
        <dbReference type="Proteomes" id="UP001151699"/>
    </source>
</evidence>
<reference evidence="5" key="1">
    <citation type="submission" date="2022-07" db="EMBL/GenBank/DDBJ databases">
        <authorList>
            <person name="Trinca V."/>
            <person name="Uliana J.V.C."/>
            <person name="Torres T.T."/>
            <person name="Ward R.J."/>
            <person name="Monesi N."/>
        </authorList>
    </citation>
    <scope>NUCLEOTIDE SEQUENCE</scope>
    <source>
        <strain evidence="5">HSMRA1968</strain>
        <tissue evidence="5">Whole embryos</tissue>
    </source>
</reference>
<comment type="caution">
    <text evidence="5">The sequence shown here is derived from an EMBL/GenBank/DDBJ whole genome shotgun (WGS) entry which is preliminary data.</text>
</comment>
<dbReference type="InterPro" id="IPR014720">
    <property type="entry name" value="dsRBD_dom"/>
</dbReference>
<proteinExistence type="predicted"/>
<dbReference type="Proteomes" id="UP001151699">
    <property type="component" value="Chromosome X"/>
</dbReference>
<dbReference type="GO" id="GO:0016301">
    <property type="term" value="F:kinase activity"/>
    <property type="evidence" value="ECO:0007669"/>
    <property type="project" value="UniProtKB-KW"/>
</dbReference>
<keyword evidence="5" id="KW-0418">Kinase</keyword>
<dbReference type="CDD" id="cd19863">
    <property type="entry name" value="DSRM_PRKRA-like_rpt2"/>
    <property type="match status" value="1"/>
</dbReference>
<dbReference type="GO" id="GO:0005634">
    <property type="term" value="C:nucleus"/>
    <property type="evidence" value="ECO:0007669"/>
    <property type="project" value="TreeGrafter"/>
</dbReference>
<dbReference type="OrthoDB" id="10056847at2759"/>
<gene>
    <name evidence="5" type="primary">prkra-a_3</name>
    <name evidence="5" type="ORF">Bhyg_11644</name>
</gene>
<dbReference type="Gene3D" id="3.30.160.20">
    <property type="match status" value="3"/>
</dbReference>
<dbReference type="CDD" id="cd19862">
    <property type="entry name" value="DSRM_PRKRA-like_rpt1"/>
    <property type="match status" value="1"/>
</dbReference>
<evidence type="ECO:0000259" key="4">
    <source>
        <dbReference type="PROSITE" id="PS50137"/>
    </source>
</evidence>
<dbReference type="EMBL" id="WJQU01000003">
    <property type="protein sequence ID" value="KAJ6638906.1"/>
    <property type="molecule type" value="Genomic_DNA"/>
</dbReference>
<dbReference type="Pfam" id="PF00035">
    <property type="entry name" value="dsrm"/>
    <property type="match status" value="3"/>
</dbReference>
<sequence length="325" mass="36109">METTTTTVQARPLPKPLQKPTKNPKKKGNRRNNNHATAENGTTTLEDSLNAIDLAQVTDMGIKTPVSILQEILSRQGITPSYELVRIEGAHHEPTFRYRVWYNDKDAIGAGKSKKEAKHSAAKALIDKLTGVSYTVSEISTTMNGNIDLDSNVFGNPIGWLQELCTARRWPPPMYENELELGLPHERQFTIACVVSKYREVGQGKSKKIAKRLAAHKMWINIHKNALAKSKANQDLDDDAGNETSPVNTDEVNYIQFLQEIATEHQFEIKYGHIEEKTVAGRFQCLVQLSTLPVAVCQGTGTTADEAQANAAHNALEYLKIMTKS</sequence>
<dbReference type="CDD" id="cd19864">
    <property type="entry name" value="DSRM_PRKRA-like_rpt3"/>
    <property type="match status" value="1"/>
</dbReference>
<dbReference type="GO" id="GO:0005737">
    <property type="term" value="C:cytoplasm"/>
    <property type="evidence" value="ECO:0007669"/>
    <property type="project" value="TreeGrafter"/>
</dbReference>
<evidence type="ECO:0000313" key="5">
    <source>
        <dbReference type="EMBL" id="KAJ6638906.1"/>
    </source>
</evidence>
<evidence type="ECO:0000256" key="3">
    <source>
        <dbReference type="SAM" id="MobiDB-lite"/>
    </source>
</evidence>
<keyword evidence="1 2" id="KW-0694">RNA-binding</keyword>
<dbReference type="GO" id="GO:0070578">
    <property type="term" value="C:RISC-loading complex"/>
    <property type="evidence" value="ECO:0007669"/>
    <property type="project" value="TreeGrafter"/>
</dbReference>
<dbReference type="SUPFAM" id="SSF54768">
    <property type="entry name" value="dsRNA-binding domain-like"/>
    <property type="match status" value="3"/>
</dbReference>
<dbReference type="GO" id="GO:0016442">
    <property type="term" value="C:RISC complex"/>
    <property type="evidence" value="ECO:0007669"/>
    <property type="project" value="TreeGrafter"/>
</dbReference>
<evidence type="ECO:0000256" key="2">
    <source>
        <dbReference type="PROSITE-ProRule" id="PRU00266"/>
    </source>
</evidence>